<dbReference type="RefSeq" id="XP_025414375.1">
    <property type="nucleotide sequence ID" value="XM_025558590.1"/>
</dbReference>
<accession>A0A8B8FVK0</accession>
<sequence length="1206" mass="137144">MSELQATVEFAVEYCKFYNIDLFQRGLYRIRTELKVSPKLSVQVEVSLKKHHQRQENQKSPQLYYVESGEDLGVSKTFRILYRHEEIMLDDTILFKAHVLVDSQKLQDSLERAGFILNVELWFGENGSMCCVSSRTLQLHVCPARGLHYHLPVLFDYFHLSAVTLTIHASLVALHQPYIKKSILNYMQSCAPRTGKTWLTNNTNRFNFRPSHSIESVFFGNANGQNGTTKCVGSSGNNNNSNHVSRMLNARLIHREVCSLLSEAFDNLHSTIAQYNRIMPVWQQVETPVGLKTAVTIPQTNKILDEDEFLALANSSIAQLCAQNILLWHHFLDNFTKKQAINQHLSKKHHQLRVRRFSEAFFVLENPRQSAAGCYDDHNNFQHYRAVSEAARRSRYLASLPPLPVHCSATDGDPLTLPVIFEDQYTKPGSSARRSDSDSLMNSCGIPLNTLRQTLLLNQDCSCGIAAILESRRCSQMASTGKLLKVKGAHEDQKPDNLRIKTRHSKSLDQLLRSTVMETPMLSLPLSFSRTFEPNNNINNTTERSIVLKSSPQKPLDLIQNTKIMTLPRRLKDVKPFEFRVQPNGYASLPLRRNDRRAYRTISSTQKIKPKIIVKSRSPTSGEESPISRLGTSVSVPLQLEALNTSSVTVKYSNSATSIPDMINEKIISGVANSSESMPDLASTVVGRFSSVSDSDITSEQSGWVSSRRSSISSFSGQITPKVEDPYETKEDLFIGKELQKRLLKLLEESPNRKMVVAEKKIKTSKNNKLLTNVNKSMTNDQLYEEVRLPPPRQFRDIPLPPEPFRDTIPPPDSVDNLLYHMYETVKEARWNDQHRLAMRQKKFSENSKKPVSRTKKNRVEQEYYEDEIPKDIKSDDRIHSYNSVEDNSMFQKYKEQFKKQMSFTGIIYSDAHILASTLPYFHISEDLRMFSPEGVHLIVCVHGLDGNSADLRLVKTYIKLGLPGAHLEFLMSERNQGDTFSDFERMTDRLVNEILSHISSFQLPHYPSRISFVGHSLGTIIIRAAVARPQMKHLLPKMHTFLSLSGPHLGTLYNTSGLVNMGLWFMQKVKKSGTLLQLSLKDAVDIRQTFLYRLAQNCHLSYFKHVLLFGSSQDRYVPPHSARIELCKAAIKDTSPIGLAYREMVNNILCPIINKPDVTFIRYDVHHALPNTANSLIGRAAHIAVLDSDLFIEKFLVVTGLKYFR</sequence>
<evidence type="ECO:0000313" key="5">
    <source>
        <dbReference type="RefSeq" id="XP_025414375.1"/>
    </source>
</evidence>
<keyword evidence="4" id="KW-1185">Reference proteome</keyword>
<dbReference type="GeneID" id="112686358"/>
<dbReference type="Proteomes" id="UP000694846">
    <property type="component" value="Unplaced"/>
</dbReference>
<dbReference type="Gene3D" id="3.40.50.1820">
    <property type="entry name" value="alpha/beta hydrolase"/>
    <property type="match status" value="1"/>
</dbReference>
<dbReference type="AlphaFoldDB" id="A0A8B8FVK0"/>
<dbReference type="InterPro" id="IPR029058">
    <property type="entry name" value="AB_hydrolase_fold"/>
</dbReference>
<dbReference type="Pfam" id="PF05057">
    <property type="entry name" value="DUF676"/>
    <property type="match status" value="1"/>
</dbReference>
<protein>
    <submittedName>
        <fullName evidence="5 6">Protein FAM135A</fullName>
    </submittedName>
</protein>
<feature type="domain" description="DUF676" evidence="3">
    <location>
        <begin position="934"/>
        <end position="1128"/>
    </location>
</feature>
<dbReference type="OrthoDB" id="273452at2759"/>
<gene>
    <name evidence="5 6" type="primary">LOC112686358</name>
</gene>
<dbReference type="InterPro" id="IPR007751">
    <property type="entry name" value="DUF676_lipase-like"/>
</dbReference>
<proteinExistence type="inferred from homology"/>
<dbReference type="PANTHER" id="PTHR12482">
    <property type="entry name" value="LIPASE ROG1-RELATED-RELATED"/>
    <property type="match status" value="1"/>
</dbReference>
<dbReference type="InterPro" id="IPR022122">
    <property type="entry name" value="DUF3657"/>
</dbReference>
<evidence type="ECO:0000256" key="2">
    <source>
        <dbReference type="SAM" id="MobiDB-lite"/>
    </source>
</evidence>
<dbReference type="SUPFAM" id="SSF53474">
    <property type="entry name" value="alpha/beta-Hydrolases"/>
    <property type="match status" value="1"/>
</dbReference>
<reference evidence="5 6" key="1">
    <citation type="submission" date="2025-04" db="UniProtKB">
        <authorList>
            <consortium name="RefSeq"/>
        </authorList>
    </citation>
    <scope>IDENTIFICATION</scope>
    <source>
        <tissue evidence="5 6">Whole body</tissue>
    </source>
</reference>
<organism evidence="4 5">
    <name type="scientific">Sipha flava</name>
    <name type="common">yellow sugarcane aphid</name>
    <dbReference type="NCBI Taxonomy" id="143950"/>
    <lineage>
        <taxon>Eukaryota</taxon>
        <taxon>Metazoa</taxon>
        <taxon>Ecdysozoa</taxon>
        <taxon>Arthropoda</taxon>
        <taxon>Hexapoda</taxon>
        <taxon>Insecta</taxon>
        <taxon>Pterygota</taxon>
        <taxon>Neoptera</taxon>
        <taxon>Paraneoptera</taxon>
        <taxon>Hemiptera</taxon>
        <taxon>Sternorrhyncha</taxon>
        <taxon>Aphidomorpha</taxon>
        <taxon>Aphidoidea</taxon>
        <taxon>Aphididae</taxon>
        <taxon>Sipha</taxon>
    </lineage>
</organism>
<dbReference type="FunFam" id="3.40.50.1820:FF:000004">
    <property type="entry name" value="Protein FAM135A isoform a"/>
    <property type="match status" value="1"/>
</dbReference>
<evidence type="ECO:0000313" key="4">
    <source>
        <dbReference type="Proteomes" id="UP000694846"/>
    </source>
</evidence>
<dbReference type="RefSeq" id="XP_025414376.1">
    <property type="nucleotide sequence ID" value="XM_025558591.1"/>
</dbReference>
<evidence type="ECO:0000259" key="3">
    <source>
        <dbReference type="Pfam" id="PF05057"/>
    </source>
</evidence>
<evidence type="ECO:0000256" key="1">
    <source>
        <dbReference type="ARBA" id="ARBA00007949"/>
    </source>
</evidence>
<comment type="similarity">
    <text evidence="1">Belongs to the FAM135 family.</text>
</comment>
<feature type="region of interest" description="Disordered" evidence="2">
    <location>
        <begin position="792"/>
        <end position="811"/>
    </location>
</feature>
<dbReference type="PANTHER" id="PTHR12482:SF5">
    <property type="entry name" value="DUF676 DOMAIN-CONTAINING PROTEIN"/>
    <property type="match status" value="1"/>
</dbReference>
<dbReference type="Pfam" id="PF12394">
    <property type="entry name" value="DUF3657"/>
    <property type="match status" value="1"/>
</dbReference>
<name>A0A8B8FVK0_9HEMI</name>
<evidence type="ECO:0000313" key="6">
    <source>
        <dbReference type="RefSeq" id="XP_025414376.1"/>
    </source>
</evidence>
<dbReference type="InterPro" id="IPR044294">
    <property type="entry name" value="Lipase-like"/>
</dbReference>